<comment type="catalytic activity">
    <reaction evidence="11">
        <text>Couples ATP hydrolysis with the unwinding of duplex DNA by translocating in the 3'-5' direction.</text>
        <dbReference type="EC" id="5.6.2.4"/>
    </reaction>
</comment>
<keyword evidence="3 11" id="KW-0479">Metal-binding</keyword>
<evidence type="ECO:0000256" key="11">
    <source>
        <dbReference type="HAMAP-Rule" id="MF_00983"/>
    </source>
</evidence>
<evidence type="ECO:0000259" key="12">
    <source>
        <dbReference type="PROSITE" id="PS51192"/>
    </source>
</evidence>
<dbReference type="Pfam" id="PF18319">
    <property type="entry name" value="Zn_ribbon_PriA"/>
    <property type="match status" value="1"/>
</dbReference>
<dbReference type="InterPro" id="IPR027417">
    <property type="entry name" value="P-loop_NTPase"/>
</dbReference>
<dbReference type="PROSITE" id="PS51192">
    <property type="entry name" value="HELICASE_ATP_BIND_1"/>
    <property type="match status" value="1"/>
</dbReference>
<evidence type="ECO:0000256" key="2">
    <source>
        <dbReference type="ARBA" id="ARBA00022705"/>
    </source>
</evidence>
<evidence type="ECO:0000256" key="9">
    <source>
        <dbReference type="ARBA" id="ARBA00023125"/>
    </source>
</evidence>
<evidence type="ECO:0000256" key="7">
    <source>
        <dbReference type="ARBA" id="ARBA00022833"/>
    </source>
</evidence>
<organism evidence="14 15">
    <name type="scientific">Companilactobacillus baiquanensis</name>
    <dbReference type="NCBI Taxonomy" id="2486005"/>
    <lineage>
        <taxon>Bacteria</taxon>
        <taxon>Bacillati</taxon>
        <taxon>Bacillota</taxon>
        <taxon>Bacilli</taxon>
        <taxon>Lactobacillales</taxon>
        <taxon>Lactobacillaceae</taxon>
        <taxon>Companilactobacillus</taxon>
    </lineage>
</organism>
<dbReference type="InterPro" id="IPR041236">
    <property type="entry name" value="PriA_C"/>
</dbReference>
<feature type="binding site" evidence="11">
    <location>
        <position position="550"/>
    </location>
    <ligand>
        <name>Zn(2+)</name>
        <dbReference type="ChEBI" id="CHEBI:29105"/>
        <label>1</label>
    </ligand>
</feature>
<protein>
    <recommendedName>
        <fullName evidence="11">Replication restart protein PriA</fullName>
    </recommendedName>
    <alternativeName>
        <fullName evidence="11">ATP-dependent DNA helicase PriA</fullName>
        <ecNumber evidence="11">5.6.2.4</ecNumber>
    </alternativeName>
    <alternativeName>
        <fullName evidence="11">DNA 3'-5' helicase PriA</fullName>
    </alternativeName>
</protein>
<evidence type="ECO:0000256" key="1">
    <source>
        <dbReference type="ARBA" id="ARBA00022515"/>
    </source>
</evidence>
<keyword evidence="7 11" id="KW-0862">Zinc</keyword>
<dbReference type="InterPro" id="IPR014001">
    <property type="entry name" value="Helicase_ATP-bd"/>
</dbReference>
<gene>
    <name evidence="11 14" type="primary">priA</name>
    <name evidence="14" type="ORF">ACFP1F_00650</name>
</gene>
<dbReference type="InterPro" id="IPR040498">
    <property type="entry name" value="PriA_CRR"/>
</dbReference>
<dbReference type="Pfam" id="PF00271">
    <property type="entry name" value="Helicase_C"/>
    <property type="match status" value="1"/>
</dbReference>
<dbReference type="PROSITE" id="PS51194">
    <property type="entry name" value="HELICASE_CTER"/>
    <property type="match status" value="1"/>
</dbReference>
<dbReference type="NCBIfam" id="NF004066">
    <property type="entry name" value="PRK05580.1-3"/>
    <property type="match status" value="1"/>
</dbReference>
<comment type="function">
    <text evidence="11">Initiates the restart of stalled replication forks, which reloads the replicative helicase on sites other than the origin of replication. Recognizes and binds to abandoned replication forks and remodels them to uncover a helicase loading site. Promotes assembly of the primosome at these replication forks.</text>
</comment>
<dbReference type="InterPro" id="IPR042115">
    <property type="entry name" value="PriA_3primeBD_sf"/>
</dbReference>
<evidence type="ECO:0000256" key="6">
    <source>
        <dbReference type="ARBA" id="ARBA00022806"/>
    </source>
</evidence>
<feature type="binding site" evidence="11">
    <location>
        <position position="516"/>
    </location>
    <ligand>
        <name>Zn(2+)</name>
        <dbReference type="ChEBI" id="CHEBI:29105"/>
        <label>2</label>
    </ligand>
</feature>
<keyword evidence="9 11" id="KW-0238">DNA-binding</keyword>
<feature type="binding site" evidence="11">
    <location>
        <position position="537"/>
    </location>
    <ligand>
        <name>Zn(2+)</name>
        <dbReference type="ChEBI" id="CHEBI:29105"/>
        <label>2</label>
    </ligand>
</feature>
<dbReference type="CDD" id="cd18804">
    <property type="entry name" value="SF2_C_priA"/>
    <property type="match status" value="1"/>
</dbReference>
<reference evidence="15" key="1">
    <citation type="journal article" date="2019" name="Int. J. Syst. Evol. Microbiol.">
        <title>The Global Catalogue of Microorganisms (GCM) 10K type strain sequencing project: providing services to taxonomists for standard genome sequencing and annotation.</title>
        <authorList>
            <consortium name="The Broad Institute Genomics Platform"/>
            <consortium name="The Broad Institute Genome Sequencing Center for Infectious Disease"/>
            <person name="Wu L."/>
            <person name="Ma J."/>
        </authorList>
    </citation>
    <scope>NUCLEOTIDE SEQUENCE [LARGE SCALE GENOMIC DNA]</scope>
    <source>
        <strain evidence="15">CCM 8895</strain>
    </source>
</reference>
<dbReference type="PANTHER" id="PTHR30580">
    <property type="entry name" value="PRIMOSOMAL PROTEIN N"/>
    <property type="match status" value="1"/>
</dbReference>
<sequence>MTVAEVIVDVPTMQTNRPFEYDVPSSLSEVVEPGMRVEVPFGRGKRKIQGFVMKLKDTSNFKGKLKPIDRIIDLRPVLSSEMLDLSSWLADRTYSFQISCLQTMLPSVMRAKYHQMVMPIDNEDTEVKQLFKDQDSLEVTSQMSDEEIKLINHLKRQSKVEIEYVVENKANKIKRQAITTNLNPIQLREKRSELRSNAKAQLKLINYMIDNLDKMPVELSVLADLDINRAAIKTAEKNNILSIIEVTKRRKPVGITPEKTTKMDLSKEQSDAVKQINQAIDSEEDKTFLIEGVTGSGKTEVYLQTIDRAINKNKTALMLVPEISLTPQMVNRVTGRFGGKVAVLHSGLSNGERYDEWTRIENGSVQVVVGARSAVFAPLMNIGLIIIDEEHEASYKQDDNPRYHARDVALWRAKRHNCPVVLGSATPSLESRARAQKGVYTLIRMKKRINQHPLPHVQIVDMRDAENSAVKGDLSPLLQDKLWRVLKRKEQAIVLLNRRGYSSFMMCRECGFVLKCPNCDVSLTYHKDLGKMKCHYCGHEEEVPQICPQCHSKKIGFYGTGTQNIERQLNESFSEARILRMDVDTTRKKGAHAKILKQFGDHKADILLGTQMIAKGLDFPNVTLVGVINADTTLSLSDYRASERTFQLLTQASGRAGRADKPGNVIIQTFNPDHYAIKDAAVQDYETFYNQEMYLRHQANYTPYYFTTLISVSHKDEGQTLKQAYWIKRQLSAVLSDRAILLGPSPTMISRKQNKYYYQVIVKYKHEPKLHQKLLDILNDTQADTKKGFNIAIDNEPQHID</sequence>
<dbReference type="InterPro" id="IPR006935">
    <property type="entry name" value="Helicase/UvrB_N"/>
</dbReference>
<keyword evidence="10 11" id="KW-0413">Isomerase</keyword>
<dbReference type="GO" id="GO:0016787">
    <property type="term" value="F:hydrolase activity"/>
    <property type="evidence" value="ECO:0007669"/>
    <property type="project" value="UniProtKB-KW"/>
</dbReference>
<comment type="subunit">
    <text evidence="11">Component of the replication restart primosome.</text>
</comment>
<feature type="binding site" evidence="11">
    <location>
        <position position="547"/>
    </location>
    <ligand>
        <name>Zn(2+)</name>
        <dbReference type="ChEBI" id="CHEBI:29105"/>
        <label>1</label>
    </ligand>
</feature>
<feature type="binding site" evidence="11">
    <location>
        <position position="519"/>
    </location>
    <ligand>
        <name>Zn(2+)</name>
        <dbReference type="ChEBI" id="CHEBI:29105"/>
        <label>2</label>
    </ligand>
</feature>
<dbReference type="Proteomes" id="UP001596186">
    <property type="component" value="Unassembled WGS sequence"/>
</dbReference>
<evidence type="ECO:0000256" key="5">
    <source>
        <dbReference type="ARBA" id="ARBA00022801"/>
    </source>
</evidence>
<dbReference type="SMART" id="SM00490">
    <property type="entry name" value="HELICc"/>
    <property type="match status" value="1"/>
</dbReference>
<dbReference type="HAMAP" id="MF_00983">
    <property type="entry name" value="PriA"/>
    <property type="match status" value="1"/>
</dbReference>
<feature type="binding site" evidence="11">
    <location>
        <position position="534"/>
    </location>
    <ligand>
        <name>Zn(2+)</name>
        <dbReference type="ChEBI" id="CHEBI:29105"/>
        <label>2</label>
    </ligand>
</feature>
<dbReference type="EMBL" id="JBHSSN010000002">
    <property type="protein sequence ID" value="MFC6322275.1"/>
    <property type="molecule type" value="Genomic_DNA"/>
</dbReference>
<evidence type="ECO:0000256" key="8">
    <source>
        <dbReference type="ARBA" id="ARBA00022840"/>
    </source>
</evidence>
<keyword evidence="2 11" id="KW-0235">DNA replication</keyword>
<keyword evidence="8 11" id="KW-0067">ATP-binding</keyword>
<proteinExistence type="inferred from homology"/>
<keyword evidence="4 11" id="KW-0547">Nucleotide-binding</keyword>
<evidence type="ECO:0000259" key="13">
    <source>
        <dbReference type="PROSITE" id="PS51194"/>
    </source>
</evidence>
<keyword evidence="15" id="KW-1185">Reference proteome</keyword>
<comment type="cofactor">
    <cofactor evidence="11">
        <name>Zn(2+)</name>
        <dbReference type="ChEBI" id="CHEBI:29105"/>
    </cofactor>
    <text evidence="11">Binds 2 zinc ions per subunit.</text>
</comment>
<dbReference type="CDD" id="cd17929">
    <property type="entry name" value="DEXHc_priA"/>
    <property type="match status" value="1"/>
</dbReference>
<dbReference type="InterPro" id="IPR005259">
    <property type="entry name" value="PriA"/>
</dbReference>
<name>A0ABW1UU59_9LACO</name>
<dbReference type="Gene3D" id="3.40.50.300">
    <property type="entry name" value="P-loop containing nucleotide triphosphate hydrolases"/>
    <property type="match status" value="2"/>
</dbReference>
<evidence type="ECO:0000313" key="14">
    <source>
        <dbReference type="EMBL" id="MFC6322275.1"/>
    </source>
</evidence>
<feature type="domain" description="Helicase C-terminal" evidence="13">
    <location>
        <begin position="542"/>
        <end position="710"/>
    </location>
</feature>
<comment type="caution">
    <text evidence="14">The sequence shown here is derived from an EMBL/GenBank/DDBJ whole genome shotgun (WGS) entry which is preliminary data.</text>
</comment>
<feature type="binding site" evidence="11">
    <location>
        <position position="507"/>
    </location>
    <ligand>
        <name>Zn(2+)</name>
        <dbReference type="ChEBI" id="CHEBI:29105"/>
        <label>1</label>
    </ligand>
</feature>
<evidence type="ECO:0000256" key="4">
    <source>
        <dbReference type="ARBA" id="ARBA00022741"/>
    </source>
</evidence>
<comment type="catalytic activity">
    <reaction evidence="11">
        <text>ATP + H2O = ADP + phosphate + H(+)</text>
        <dbReference type="Rhea" id="RHEA:13065"/>
        <dbReference type="ChEBI" id="CHEBI:15377"/>
        <dbReference type="ChEBI" id="CHEBI:15378"/>
        <dbReference type="ChEBI" id="CHEBI:30616"/>
        <dbReference type="ChEBI" id="CHEBI:43474"/>
        <dbReference type="ChEBI" id="CHEBI:456216"/>
        <dbReference type="EC" id="5.6.2.4"/>
    </reaction>
</comment>
<keyword evidence="5 11" id="KW-0378">Hydrolase</keyword>
<dbReference type="InterPro" id="IPR001650">
    <property type="entry name" value="Helicase_C-like"/>
</dbReference>
<dbReference type="PANTHER" id="PTHR30580:SF0">
    <property type="entry name" value="PRIMOSOMAL PROTEIN N"/>
    <property type="match status" value="1"/>
</dbReference>
<feature type="binding site" evidence="11">
    <location>
        <position position="510"/>
    </location>
    <ligand>
        <name>Zn(2+)</name>
        <dbReference type="ChEBI" id="CHEBI:29105"/>
        <label>1</label>
    </ligand>
</feature>
<evidence type="ECO:0000313" key="15">
    <source>
        <dbReference type="Proteomes" id="UP001596186"/>
    </source>
</evidence>
<dbReference type="Gene3D" id="3.40.1440.60">
    <property type="entry name" value="PriA, 3(prime) DNA-binding domain"/>
    <property type="match status" value="1"/>
</dbReference>
<dbReference type="NCBIfam" id="TIGR00595">
    <property type="entry name" value="priA"/>
    <property type="match status" value="1"/>
</dbReference>
<keyword evidence="1 11" id="KW-0639">Primosome</keyword>
<dbReference type="SMART" id="SM00487">
    <property type="entry name" value="DEXDc"/>
    <property type="match status" value="1"/>
</dbReference>
<dbReference type="Pfam" id="PF17764">
    <property type="entry name" value="PriA_3primeBD"/>
    <property type="match status" value="1"/>
</dbReference>
<keyword evidence="6 11" id="KW-0347">Helicase</keyword>
<dbReference type="RefSeq" id="WP_125591597.1">
    <property type="nucleotide sequence ID" value="NZ_JBHSSN010000002.1"/>
</dbReference>
<feature type="domain" description="Helicase ATP-binding" evidence="12">
    <location>
        <begin position="279"/>
        <end position="445"/>
    </location>
</feature>
<dbReference type="EC" id="5.6.2.4" evidence="11"/>
<evidence type="ECO:0000256" key="10">
    <source>
        <dbReference type="ARBA" id="ARBA00023235"/>
    </source>
</evidence>
<dbReference type="SUPFAM" id="SSF52540">
    <property type="entry name" value="P-loop containing nucleoside triphosphate hydrolases"/>
    <property type="match status" value="2"/>
</dbReference>
<comment type="similarity">
    <text evidence="11">Belongs to the helicase family. PriA subfamily.</text>
</comment>
<dbReference type="Pfam" id="PF04851">
    <property type="entry name" value="ResIII"/>
    <property type="match status" value="1"/>
</dbReference>
<evidence type="ECO:0000256" key="3">
    <source>
        <dbReference type="ARBA" id="ARBA00022723"/>
    </source>
</evidence>
<dbReference type="InterPro" id="IPR041222">
    <property type="entry name" value="PriA_3primeBD"/>
</dbReference>
<dbReference type="Pfam" id="PF18074">
    <property type="entry name" value="PriA_C"/>
    <property type="match status" value="1"/>
</dbReference>
<accession>A0ABW1UU59</accession>